<dbReference type="InterPro" id="IPR005063">
    <property type="entry name" value="Transposase_27"/>
</dbReference>
<dbReference type="GO" id="GO:0004803">
    <property type="term" value="F:transposase activity"/>
    <property type="evidence" value="ECO:0007669"/>
    <property type="project" value="InterPro"/>
</dbReference>
<proteinExistence type="predicted"/>
<evidence type="ECO:0000313" key="2">
    <source>
        <dbReference type="Proteomes" id="UP000321907"/>
    </source>
</evidence>
<evidence type="ECO:0000313" key="1">
    <source>
        <dbReference type="EMBL" id="TXF89928.1"/>
    </source>
</evidence>
<dbReference type="Proteomes" id="UP000321907">
    <property type="component" value="Unassembled WGS sequence"/>
</dbReference>
<organism evidence="1 2">
    <name type="scientific">Neolewinella aurantiaca</name>
    <dbReference type="NCBI Taxonomy" id="2602767"/>
    <lineage>
        <taxon>Bacteria</taxon>
        <taxon>Pseudomonadati</taxon>
        <taxon>Bacteroidota</taxon>
        <taxon>Saprospiria</taxon>
        <taxon>Saprospirales</taxon>
        <taxon>Lewinellaceae</taxon>
        <taxon>Neolewinella</taxon>
    </lineage>
</organism>
<dbReference type="RefSeq" id="WP_147930248.1">
    <property type="nucleotide sequence ID" value="NZ_VOXD01000010.1"/>
</dbReference>
<dbReference type="EMBL" id="VOXD01000010">
    <property type="protein sequence ID" value="TXF89928.1"/>
    <property type="molecule type" value="Genomic_DNA"/>
</dbReference>
<evidence type="ECO:0008006" key="3">
    <source>
        <dbReference type="Google" id="ProtNLM"/>
    </source>
</evidence>
<reference evidence="1 2" key="1">
    <citation type="submission" date="2019-08" db="EMBL/GenBank/DDBJ databases">
        <title>Lewinella sp. strain SSH13 Genome sequencing and assembly.</title>
        <authorList>
            <person name="Kim I."/>
        </authorList>
    </citation>
    <scope>NUCLEOTIDE SEQUENCE [LARGE SCALE GENOMIC DNA]</scope>
    <source>
        <strain evidence="1 2">SSH13</strain>
    </source>
</reference>
<dbReference type="GO" id="GO:0003677">
    <property type="term" value="F:DNA binding"/>
    <property type="evidence" value="ECO:0007669"/>
    <property type="project" value="InterPro"/>
</dbReference>
<dbReference type="GO" id="GO:0006313">
    <property type="term" value="P:DNA transposition"/>
    <property type="evidence" value="ECO:0007669"/>
    <property type="project" value="InterPro"/>
</dbReference>
<name>A0A5C7FHH7_9BACT</name>
<gene>
    <name evidence="1" type="ORF">FUA23_08190</name>
</gene>
<comment type="caution">
    <text evidence="1">The sequence shown here is derived from an EMBL/GenBank/DDBJ whole genome shotgun (WGS) entry which is preliminary data.</text>
</comment>
<sequence>MLICPNCTSGKIVKNGRTYCGKQNHKCIDCNRQFVANNQLIPPEQHKPGKAFTYYIEGYFTGVRARVSRLVRKTLSFSKDLSNHVAAIRYFLWQRNLDSYPYI</sequence>
<protein>
    <recommendedName>
        <fullName evidence="3">Transposase</fullName>
    </recommendedName>
</protein>
<dbReference type="Pfam" id="PF03400">
    <property type="entry name" value="DDE_Tnp_IS1"/>
    <property type="match status" value="1"/>
</dbReference>
<dbReference type="AlphaFoldDB" id="A0A5C7FHH7"/>
<accession>A0A5C7FHH7</accession>
<dbReference type="OrthoDB" id="964996at2"/>
<keyword evidence="2" id="KW-1185">Reference proteome</keyword>